<dbReference type="GO" id="GO:0004089">
    <property type="term" value="F:carbonate dehydratase activity"/>
    <property type="evidence" value="ECO:0007669"/>
    <property type="project" value="UniProtKB-UniRule"/>
</dbReference>
<evidence type="ECO:0000256" key="1">
    <source>
        <dbReference type="ARBA" id="ARBA00001947"/>
    </source>
</evidence>
<dbReference type="Proteomes" id="UP000596337">
    <property type="component" value="Chromosome 2"/>
</dbReference>
<evidence type="ECO:0000259" key="11">
    <source>
        <dbReference type="PROSITE" id="PS51144"/>
    </source>
</evidence>
<keyword evidence="8 10" id="KW-0456">Lyase</keyword>
<evidence type="ECO:0000256" key="6">
    <source>
        <dbReference type="ARBA" id="ARBA00022723"/>
    </source>
</evidence>
<dbReference type="InterPro" id="IPR001148">
    <property type="entry name" value="CA_dom"/>
</dbReference>
<dbReference type="InterPro" id="IPR036398">
    <property type="entry name" value="CA_dom_sf"/>
</dbReference>
<dbReference type="EC" id="4.2.1.1" evidence="4 10"/>
<evidence type="ECO:0000313" key="12">
    <source>
        <dbReference type="EMBL" id="QRG85787.1"/>
    </source>
</evidence>
<evidence type="ECO:0000256" key="4">
    <source>
        <dbReference type="ARBA" id="ARBA00012925"/>
    </source>
</evidence>
<dbReference type="PROSITE" id="PS00162">
    <property type="entry name" value="ALPHA_CA_1"/>
    <property type="match status" value="1"/>
</dbReference>
<evidence type="ECO:0000256" key="3">
    <source>
        <dbReference type="ARBA" id="ARBA00010718"/>
    </source>
</evidence>
<evidence type="ECO:0000256" key="7">
    <source>
        <dbReference type="ARBA" id="ARBA00022833"/>
    </source>
</evidence>
<dbReference type="PANTHER" id="PTHR18952">
    <property type="entry name" value="CARBONIC ANHYDRASE"/>
    <property type="match status" value="1"/>
</dbReference>
<gene>
    <name evidence="12" type="ORF">JOS67_19350</name>
</gene>
<dbReference type="RefSeq" id="WP_109169218.1">
    <property type="nucleotide sequence ID" value="NZ_CANMHC010000006.1"/>
</dbReference>
<dbReference type="AlphaFoldDB" id="A0AA92LX37"/>
<dbReference type="SMART" id="SM01057">
    <property type="entry name" value="Carb_anhydrase"/>
    <property type="match status" value="1"/>
</dbReference>
<dbReference type="EMBL" id="CP069197">
    <property type="protein sequence ID" value="QRG85787.1"/>
    <property type="molecule type" value="Genomic_DNA"/>
</dbReference>
<feature type="domain" description="Alpha-carbonic anhydrase" evidence="11">
    <location>
        <begin position="21"/>
        <end position="239"/>
    </location>
</feature>
<reference evidence="12 13" key="1">
    <citation type="submission" date="2021-01" db="EMBL/GenBank/DDBJ databases">
        <title>Characterization of a novel blaVMB-2- harboring plasmid in Vibrio diabolicus.</title>
        <authorList>
            <person name="Liu M."/>
        </authorList>
    </citation>
    <scope>NUCLEOTIDE SEQUENCE [LARGE SCALE GENOMIC DNA]</scope>
    <source>
        <strain evidence="12 13">SLV18</strain>
    </source>
</reference>
<dbReference type="CDD" id="cd03124">
    <property type="entry name" value="alpha_CA_prokaryotic_like"/>
    <property type="match status" value="1"/>
</dbReference>
<dbReference type="PROSITE" id="PS51144">
    <property type="entry name" value="ALPHA_CA_2"/>
    <property type="match status" value="1"/>
</dbReference>
<organism evidence="12 13">
    <name type="scientific">Vibrio diabolicus</name>
    <dbReference type="NCBI Taxonomy" id="50719"/>
    <lineage>
        <taxon>Bacteria</taxon>
        <taxon>Pseudomonadati</taxon>
        <taxon>Pseudomonadota</taxon>
        <taxon>Gammaproteobacteria</taxon>
        <taxon>Vibrionales</taxon>
        <taxon>Vibrionaceae</taxon>
        <taxon>Vibrio</taxon>
        <taxon>Vibrio diabolicus subgroup</taxon>
    </lineage>
</organism>
<dbReference type="Pfam" id="PF00194">
    <property type="entry name" value="Carb_anhydrase"/>
    <property type="match status" value="1"/>
</dbReference>
<feature type="chain" id="PRO_5041514891" description="Carbonic anhydrase" evidence="10">
    <location>
        <begin position="21"/>
        <end position="239"/>
    </location>
</feature>
<evidence type="ECO:0000256" key="5">
    <source>
        <dbReference type="ARBA" id="ARBA00014628"/>
    </source>
</evidence>
<comment type="function">
    <text evidence="2 10">Reversible hydration of carbon dioxide.</text>
</comment>
<evidence type="ECO:0000256" key="10">
    <source>
        <dbReference type="RuleBase" id="RU367011"/>
    </source>
</evidence>
<evidence type="ECO:0000256" key="2">
    <source>
        <dbReference type="ARBA" id="ARBA00002904"/>
    </source>
</evidence>
<proteinExistence type="inferred from homology"/>
<evidence type="ECO:0000256" key="8">
    <source>
        <dbReference type="ARBA" id="ARBA00023239"/>
    </source>
</evidence>
<evidence type="ECO:0000313" key="13">
    <source>
        <dbReference type="Proteomes" id="UP000596337"/>
    </source>
</evidence>
<dbReference type="GO" id="GO:0008270">
    <property type="term" value="F:zinc ion binding"/>
    <property type="evidence" value="ECO:0007669"/>
    <property type="project" value="UniProtKB-UniRule"/>
</dbReference>
<comment type="catalytic activity">
    <reaction evidence="9 10">
        <text>hydrogencarbonate + H(+) = CO2 + H2O</text>
        <dbReference type="Rhea" id="RHEA:10748"/>
        <dbReference type="ChEBI" id="CHEBI:15377"/>
        <dbReference type="ChEBI" id="CHEBI:15378"/>
        <dbReference type="ChEBI" id="CHEBI:16526"/>
        <dbReference type="ChEBI" id="CHEBI:17544"/>
        <dbReference type="EC" id="4.2.1.1"/>
    </reaction>
</comment>
<dbReference type="PANTHER" id="PTHR18952:SF265">
    <property type="entry name" value="CARBONIC ANHYDRASE"/>
    <property type="match status" value="1"/>
</dbReference>
<keyword evidence="6 10" id="KW-0479">Metal-binding</keyword>
<dbReference type="InterPro" id="IPR023561">
    <property type="entry name" value="Carbonic_anhydrase_a-class"/>
</dbReference>
<name>A0AA92LX37_9VIBR</name>
<accession>A0AA92LX37</accession>
<dbReference type="InterPro" id="IPR041891">
    <property type="entry name" value="Alpha_CA_prokaryot-like"/>
</dbReference>
<dbReference type="Gene3D" id="3.10.200.10">
    <property type="entry name" value="Alpha carbonic anhydrase"/>
    <property type="match status" value="1"/>
</dbReference>
<feature type="signal peptide" evidence="10">
    <location>
        <begin position="1"/>
        <end position="20"/>
    </location>
</feature>
<dbReference type="SUPFAM" id="SSF51069">
    <property type="entry name" value="Carbonic anhydrase"/>
    <property type="match status" value="1"/>
</dbReference>
<protein>
    <recommendedName>
        <fullName evidence="5 10">Carbonic anhydrase</fullName>
        <ecNumber evidence="4 10">4.2.1.1</ecNumber>
    </recommendedName>
</protein>
<keyword evidence="10" id="KW-0732">Signal</keyword>
<dbReference type="InterPro" id="IPR018338">
    <property type="entry name" value="Carbonic_anhydrase_a-class_CS"/>
</dbReference>
<sequence>MKKSLAALGLALVFTGTAYAASWGYEGSHGPEHWGEFASECSKGQNQSPINIVSAAEAKLDKLQFDYHGKAISLLNNGHTLQTSLEGDNTLLIDGNAFTLKQFHFHTPSENHVDGKEYPLEAHFVHADTTGHLAVVAVFFQSGKANPDLAKLLANIPSKDQGVEIKLPFEADALLPKDKAYYRFNGSLTTPPCSEGVRWLVMKEAQTISLEQIKAFTKVMGKNNRPIQPLNARMVLMQH</sequence>
<comment type="cofactor">
    <cofactor evidence="1 10">
        <name>Zn(2+)</name>
        <dbReference type="ChEBI" id="CHEBI:29105"/>
    </cofactor>
</comment>
<comment type="similarity">
    <text evidence="3 10">Belongs to the alpha-carbonic anhydrase family.</text>
</comment>
<evidence type="ECO:0000256" key="9">
    <source>
        <dbReference type="ARBA" id="ARBA00048348"/>
    </source>
</evidence>
<keyword evidence="7 10" id="KW-0862">Zinc</keyword>